<dbReference type="InterPro" id="IPR036291">
    <property type="entry name" value="NAD(P)-bd_dom_sf"/>
</dbReference>
<dbReference type="InParanoid" id="E8N5S2"/>
<sequence>MSEKTVVFITGVSSGIGLETASLLHQKGFRVIGSSRHPEKLPPFPFPVFSLDITSEESICTCVHRIKSEFGQLDVLICNAGIMGPVAAGEELTPEDLWKVFQTNFFGTVNMIRCVTPLMRTQKGGRIIVLSSIAGKIGAPPFFSAYAASKHALEGYVETIAKELAPFHIHVTLVEPGYFHTAIDQSIQTPPNPISEYQTRRHFTYALQQYAIEHGRHPQQVACAILNTLQKPNPPLRVVVGLDAKFLDTGRRYLPDRLFQFFLSQMFSWKKETQNPVTPIRKFLLNSKIADYSWHILLFGALTFGLVQLMKHIYKKDT</sequence>
<dbReference type="OrthoDB" id="9808814at2"/>
<organism evidence="5 6">
    <name type="scientific">Anaerolinea thermophila (strain DSM 14523 / JCM 11388 / NBRC 100420 / UNI-1)</name>
    <dbReference type="NCBI Taxonomy" id="926569"/>
    <lineage>
        <taxon>Bacteria</taxon>
        <taxon>Bacillati</taxon>
        <taxon>Chloroflexota</taxon>
        <taxon>Anaerolineae</taxon>
        <taxon>Anaerolineales</taxon>
        <taxon>Anaerolineaceae</taxon>
        <taxon>Anaerolinea</taxon>
    </lineage>
</organism>
<dbReference type="PANTHER" id="PTHR43976">
    <property type="entry name" value="SHORT CHAIN DEHYDROGENASE"/>
    <property type="match status" value="1"/>
</dbReference>
<evidence type="ECO:0000313" key="6">
    <source>
        <dbReference type="Proteomes" id="UP000008922"/>
    </source>
</evidence>
<dbReference type="InterPro" id="IPR002347">
    <property type="entry name" value="SDR_fam"/>
</dbReference>
<evidence type="ECO:0000256" key="1">
    <source>
        <dbReference type="ARBA" id="ARBA00006484"/>
    </source>
</evidence>
<keyword evidence="6" id="KW-1185">Reference proteome</keyword>
<accession>E8N5S2</accession>
<evidence type="ECO:0000313" key="5">
    <source>
        <dbReference type="EMBL" id="BAJ63786.1"/>
    </source>
</evidence>
<evidence type="ECO:0000256" key="2">
    <source>
        <dbReference type="ARBA" id="ARBA00023002"/>
    </source>
</evidence>
<dbReference type="Proteomes" id="UP000008922">
    <property type="component" value="Chromosome"/>
</dbReference>
<dbReference type="PANTHER" id="PTHR43976:SF16">
    <property type="entry name" value="SHORT-CHAIN DEHYDROGENASE_REDUCTASE FAMILY PROTEIN"/>
    <property type="match status" value="1"/>
</dbReference>
<dbReference type="eggNOG" id="COG1028">
    <property type="taxonomic scope" value="Bacteria"/>
</dbReference>
<dbReference type="PRINTS" id="PR00080">
    <property type="entry name" value="SDRFAMILY"/>
</dbReference>
<proteinExistence type="inferred from homology"/>
<evidence type="ECO:0000256" key="4">
    <source>
        <dbReference type="SAM" id="Phobius"/>
    </source>
</evidence>
<dbReference type="HOGENOM" id="CLU_010194_2_9_0"/>
<dbReference type="RefSeq" id="WP_013560164.1">
    <property type="nucleotide sequence ID" value="NC_014960.1"/>
</dbReference>
<keyword evidence="4" id="KW-1133">Transmembrane helix</keyword>
<dbReference type="KEGG" id="atm:ANT_17600"/>
<gene>
    <name evidence="5" type="ordered locus">ANT_17600</name>
</gene>
<dbReference type="PRINTS" id="PR00081">
    <property type="entry name" value="GDHRDH"/>
</dbReference>
<dbReference type="PROSITE" id="PS00061">
    <property type="entry name" value="ADH_SHORT"/>
    <property type="match status" value="1"/>
</dbReference>
<feature type="transmembrane region" description="Helical" evidence="4">
    <location>
        <begin position="292"/>
        <end position="310"/>
    </location>
</feature>
<dbReference type="EMBL" id="AP012029">
    <property type="protein sequence ID" value="BAJ63786.1"/>
    <property type="molecule type" value="Genomic_DNA"/>
</dbReference>
<dbReference type="InterPro" id="IPR020904">
    <property type="entry name" value="Sc_DH/Rdtase_CS"/>
</dbReference>
<dbReference type="GO" id="GO:0016491">
    <property type="term" value="F:oxidoreductase activity"/>
    <property type="evidence" value="ECO:0007669"/>
    <property type="project" value="UniProtKB-KW"/>
</dbReference>
<keyword evidence="2" id="KW-0560">Oxidoreductase</keyword>
<dbReference type="FunCoup" id="E8N5S2">
    <property type="interactions" value="129"/>
</dbReference>
<dbReference type="AlphaFoldDB" id="E8N5S2"/>
<dbReference type="SUPFAM" id="SSF51735">
    <property type="entry name" value="NAD(P)-binding Rossmann-fold domains"/>
    <property type="match status" value="1"/>
</dbReference>
<reference evidence="5 6" key="1">
    <citation type="submission" date="2010-12" db="EMBL/GenBank/DDBJ databases">
        <title>Whole genome sequence of Anaerolinea thermophila UNI-1.</title>
        <authorList>
            <person name="Narita-Yamada S."/>
            <person name="Kishi E."/>
            <person name="Watanabe Y."/>
            <person name="Takasaki K."/>
            <person name="Ankai A."/>
            <person name="Oguchi A."/>
            <person name="Fukui S."/>
            <person name="Takahashi M."/>
            <person name="Yashiro I."/>
            <person name="Hosoyama A."/>
            <person name="Sekiguchi Y."/>
            <person name="Hanada S."/>
            <person name="Fujita N."/>
        </authorList>
    </citation>
    <scope>NUCLEOTIDE SEQUENCE [LARGE SCALE GENOMIC DNA]</scope>
    <source>
        <strain evidence="6">DSM 14523 / JCM 11388 / NBRC 100420 / UNI-1</strain>
    </source>
</reference>
<keyword evidence="4" id="KW-0472">Membrane</keyword>
<dbReference type="Gene3D" id="3.40.50.720">
    <property type="entry name" value="NAD(P)-binding Rossmann-like Domain"/>
    <property type="match status" value="1"/>
</dbReference>
<protein>
    <submittedName>
        <fullName evidence="5">Oxidoreductase</fullName>
    </submittedName>
</protein>
<keyword evidence="4" id="KW-0812">Transmembrane</keyword>
<comment type="similarity">
    <text evidence="1 3">Belongs to the short-chain dehydrogenases/reductases (SDR) family.</text>
</comment>
<name>E8N5S2_ANATU</name>
<dbReference type="CDD" id="cd05374">
    <property type="entry name" value="17beta-HSD-like_SDR_c"/>
    <property type="match status" value="1"/>
</dbReference>
<dbReference type="STRING" id="926569.ANT_17600"/>
<evidence type="ECO:0000256" key="3">
    <source>
        <dbReference type="RuleBase" id="RU000363"/>
    </source>
</evidence>
<dbReference type="InterPro" id="IPR051911">
    <property type="entry name" value="SDR_oxidoreductase"/>
</dbReference>
<dbReference type="Pfam" id="PF00106">
    <property type="entry name" value="adh_short"/>
    <property type="match status" value="1"/>
</dbReference>